<evidence type="ECO:0000313" key="11">
    <source>
        <dbReference type="EMBL" id="MEM5500476.1"/>
    </source>
</evidence>
<dbReference type="EMBL" id="JBBMQO010000002">
    <property type="protein sequence ID" value="MEM5500476.1"/>
    <property type="molecule type" value="Genomic_DNA"/>
</dbReference>
<keyword evidence="5 10" id="KW-0732">Signal</keyword>
<gene>
    <name evidence="11" type="ORF">WNY59_02630</name>
</gene>
<sequence>MNIKSLLLGSAAALVAVSGARAADAVVIPEPEAVEYVRVCDAAGAGYFYIPGGETCLKISGYVQYEMTFDNGNDAYDKNYEARLQFDAWRDTSYGPLATQIRLTAAANGLARDHDTTLDGLVVDRAYFDLAGLRVGIDASAWDYGFGGPADAYNVGADEVATMRYTANFGAGSFTLSLEEDSTATDYVPSVLGVVAISAGDFAATLGAVYEDDANTWGAKATASYTAGAVTFGAGVQYSDALGGTYNTAYEWVLGADVLYDAGALDLGLGFQYGIDDVFNNDEWTIGALVSYDVTETLNANLRLRYDENKDFSARVRFRSSF</sequence>
<evidence type="ECO:0000256" key="6">
    <source>
        <dbReference type="ARBA" id="ARBA00023065"/>
    </source>
</evidence>
<feature type="signal peptide" evidence="10">
    <location>
        <begin position="1"/>
        <end position="22"/>
    </location>
</feature>
<evidence type="ECO:0000256" key="2">
    <source>
        <dbReference type="ARBA" id="ARBA00022448"/>
    </source>
</evidence>
<keyword evidence="6 10" id="KW-0406">Ion transport</keyword>
<evidence type="ECO:0000256" key="5">
    <source>
        <dbReference type="ARBA" id="ARBA00022729"/>
    </source>
</evidence>
<evidence type="ECO:0000256" key="7">
    <source>
        <dbReference type="ARBA" id="ARBA00023114"/>
    </source>
</evidence>
<evidence type="ECO:0000256" key="4">
    <source>
        <dbReference type="ARBA" id="ARBA00022692"/>
    </source>
</evidence>
<keyword evidence="8 10" id="KW-0472">Membrane</keyword>
<dbReference type="Proteomes" id="UP001477870">
    <property type="component" value="Unassembled WGS sequence"/>
</dbReference>
<accession>A0ABU9T2X2</accession>
<evidence type="ECO:0000256" key="9">
    <source>
        <dbReference type="ARBA" id="ARBA00023237"/>
    </source>
</evidence>
<keyword evidence="9 10" id="KW-0998">Cell outer membrane</keyword>
<dbReference type="RefSeq" id="WP_342846711.1">
    <property type="nucleotide sequence ID" value="NZ_JBBMQO010000002.1"/>
</dbReference>
<protein>
    <recommendedName>
        <fullName evidence="10">Porin</fullName>
    </recommendedName>
</protein>
<evidence type="ECO:0000256" key="3">
    <source>
        <dbReference type="ARBA" id="ARBA00022452"/>
    </source>
</evidence>
<reference evidence="11 12" key="1">
    <citation type="submission" date="2024-03" db="EMBL/GenBank/DDBJ databases">
        <title>Community enrichment and isolation of bacterial strains for fucoidan degradation.</title>
        <authorList>
            <person name="Sichert A."/>
        </authorList>
    </citation>
    <scope>NUCLEOTIDE SEQUENCE [LARGE SCALE GENOMIC DNA]</scope>
    <source>
        <strain evidence="11 12">AS62</strain>
    </source>
</reference>
<dbReference type="SUPFAM" id="SSF56935">
    <property type="entry name" value="Porins"/>
    <property type="match status" value="1"/>
</dbReference>
<dbReference type="Pfam" id="PF02530">
    <property type="entry name" value="Porin_2"/>
    <property type="match status" value="1"/>
</dbReference>
<proteinExistence type="inferred from homology"/>
<keyword evidence="4 10" id="KW-0812">Transmembrane</keyword>
<comment type="similarity">
    <text evidence="1 10">Belongs to the alphaproteobacteria porin family.</text>
</comment>
<name>A0ABU9T2X2_9HYPH</name>
<evidence type="ECO:0000256" key="1">
    <source>
        <dbReference type="ARBA" id="ARBA00009521"/>
    </source>
</evidence>
<keyword evidence="7 10" id="KW-0626">Porin</keyword>
<feature type="chain" id="PRO_5044987700" description="Porin" evidence="10">
    <location>
        <begin position="23"/>
        <end position="322"/>
    </location>
</feature>
<comment type="function">
    <text evidence="10">Forms passive diffusion pores that allow small molecular weight hydrophilic materials across the outer membrane.</text>
</comment>
<comment type="caution">
    <text evidence="11">The sequence shown here is derived from an EMBL/GenBank/DDBJ whole genome shotgun (WGS) entry which is preliminary data.</text>
</comment>
<keyword evidence="12" id="KW-1185">Reference proteome</keyword>
<organism evidence="11 12">
    <name type="scientific">Ahrensia kielensis</name>
    <dbReference type="NCBI Taxonomy" id="76980"/>
    <lineage>
        <taxon>Bacteria</taxon>
        <taxon>Pseudomonadati</taxon>
        <taxon>Pseudomonadota</taxon>
        <taxon>Alphaproteobacteria</taxon>
        <taxon>Hyphomicrobiales</taxon>
        <taxon>Ahrensiaceae</taxon>
        <taxon>Ahrensia</taxon>
    </lineage>
</organism>
<evidence type="ECO:0000256" key="8">
    <source>
        <dbReference type="ARBA" id="ARBA00023136"/>
    </source>
</evidence>
<evidence type="ECO:0000313" key="12">
    <source>
        <dbReference type="Proteomes" id="UP001477870"/>
    </source>
</evidence>
<evidence type="ECO:0000256" key="10">
    <source>
        <dbReference type="RuleBase" id="RU364005"/>
    </source>
</evidence>
<comment type="domain">
    <text evidence="10">Consists of 16-stranded beta-barrel sheets, with large surface-exposed loops, that form a transmembrane pore at the center of each barrel. The pore is partially ocluded by a peptide loop that folds into the pore lumen.</text>
</comment>
<dbReference type="InterPro" id="IPR003684">
    <property type="entry name" value="Porin_alphabac"/>
</dbReference>
<comment type="subcellular location">
    <subcellularLocation>
        <location evidence="10">Cell outer membrane</location>
        <topology evidence="10">Multi-pass membrane protein</topology>
    </subcellularLocation>
</comment>
<keyword evidence="3 10" id="KW-1134">Transmembrane beta strand</keyword>
<keyword evidence="2 10" id="KW-0813">Transport</keyword>